<organism evidence="2 3">
    <name type="scientific">Eimeria maxima</name>
    <name type="common">Coccidian parasite</name>
    <dbReference type="NCBI Taxonomy" id="5804"/>
    <lineage>
        <taxon>Eukaryota</taxon>
        <taxon>Sar</taxon>
        <taxon>Alveolata</taxon>
        <taxon>Apicomplexa</taxon>
        <taxon>Conoidasida</taxon>
        <taxon>Coccidia</taxon>
        <taxon>Eucoccidiorida</taxon>
        <taxon>Eimeriorina</taxon>
        <taxon>Eimeriidae</taxon>
        <taxon>Eimeria</taxon>
    </lineage>
</organism>
<dbReference type="GeneID" id="25335444"/>
<feature type="region of interest" description="Disordered" evidence="1">
    <location>
        <begin position="236"/>
        <end position="275"/>
    </location>
</feature>
<feature type="compositionally biased region" description="Low complexity" evidence="1">
    <location>
        <begin position="240"/>
        <end position="254"/>
    </location>
</feature>
<dbReference type="VEuPathDB" id="ToxoDB:EMWEY_00014580"/>
<feature type="compositionally biased region" description="Low complexity" evidence="1">
    <location>
        <begin position="58"/>
        <end position="71"/>
    </location>
</feature>
<dbReference type="AlphaFoldDB" id="U6M712"/>
<dbReference type="OMA" id="DICRGSP"/>
<feature type="region of interest" description="Disordered" evidence="1">
    <location>
        <begin position="343"/>
        <end position="366"/>
    </location>
</feature>
<feature type="compositionally biased region" description="Pro residues" evidence="1">
    <location>
        <begin position="121"/>
        <end position="136"/>
    </location>
</feature>
<gene>
    <name evidence="2" type="ORF">EMWEY_00014580</name>
</gene>
<sequence>MFYVAERFFSVIWLLHDDNQKMSMLDLICNRVPTKRRQHSTSVQKQQPEHDEGEEEGASVSGASSGSSASSPKHSTATNSSYSSSRSGSVSLSSERRDDLEPEDAATGRKQVQQQREPLVSRPPPDPGLMPLMDLPPPATASCNSLAAAAAAAAAAADAAARAAALRHCRSAEGPMLSSGPSFLSASPCGSGARGKNYADTSFQNATENRPRPASAASAALGFVYFDEIGGFKGASSKLRAQPQQQRQTAQGPGFATQRRRVKRHTQPPLQIGMQPLPKLPQQALAHILPRDGLSQQQQAQQQLVSASHGIRCRSQGSLGRAPELPRQHWQLQLQGQLTPWQQQQQLQQGEQHQQQLQQQQQLRPHDAFHRKNSIPFSRSASLCDRSFGTAAPAAADACGLLSDSAAGPATPPACRHSAASRSFSRLDGDRELLRWSRNLGSSQHTSCCICSGSSCCNNCLSCCSSSNSKGLSFPRSISPGVYGRHRPSSYMQRRRYSTVCWPVDRAAAAARTAAAVGSQPHPLGCCRAAAASWRRQQHEEAAAAAAAAATKAAALAASDVLSLYRSTGASSSAAAAATATAAATAAASAVVESSKEGSSSSGAVGGPSISCQHYVPYNRSSSLHALQQQRQGAYSSRHFGEEANWRPFSSPSLSPCTARNSSLTTAKAGVASPLNSTALESGPTSCSSIRRCCCCSSGSSRNAGATSIPDICRGSPSLHQYR</sequence>
<dbReference type="OrthoDB" id="348086at2759"/>
<evidence type="ECO:0000256" key="1">
    <source>
        <dbReference type="SAM" id="MobiDB-lite"/>
    </source>
</evidence>
<feature type="region of interest" description="Disordered" evidence="1">
    <location>
        <begin position="34"/>
        <end position="136"/>
    </location>
</feature>
<feature type="compositionally biased region" description="Low complexity" evidence="1">
    <location>
        <begin position="80"/>
        <end position="93"/>
    </location>
</feature>
<accession>U6M712</accession>
<dbReference type="RefSeq" id="XP_013334890.1">
    <property type="nucleotide sequence ID" value="XM_013479436.1"/>
</dbReference>
<reference evidence="2" key="2">
    <citation type="submission" date="2013-10" db="EMBL/GenBank/DDBJ databases">
        <authorList>
            <person name="Aslett M."/>
        </authorList>
    </citation>
    <scope>NUCLEOTIDE SEQUENCE [LARGE SCALE GENOMIC DNA]</scope>
    <source>
        <strain evidence="2">Weybridge</strain>
    </source>
</reference>
<evidence type="ECO:0000313" key="2">
    <source>
        <dbReference type="EMBL" id="CDJ58244.1"/>
    </source>
</evidence>
<name>U6M712_EIMMA</name>
<dbReference type="Proteomes" id="UP000030763">
    <property type="component" value="Unassembled WGS sequence"/>
</dbReference>
<evidence type="ECO:0000313" key="3">
    <source>
        <dbReference type="Proteomes" id="UP000030763"/>
    </source>
</evidence>
<feature type="compositionally biased region" description="Low complexity" evidence="1">
    <location>
        <begin position="343"/>
        <end position="363"/>
    </location>
</feature>
<keyword evidence="3" id="KW-1185">Reference proteome</keyword>
<dbReference type="EMBL" id="HG719554">
    <property type="protein sequence ID" value="CDJ58244.1"/>
    <property type="molecule type" value="Genomic_DNA"/>
</dbReference>
<proteinExistence type="predicted"/>
<protein>
    <submittedName>
        <fullName evidence="2">Uncharacterized protein</fullName>
    </submittedName>
</protein>
<reference evidence="2" key="1">
    <citation type="submission" date="2013-10" db="EMBL/GenBank/DDBJ databases">
        <title>Genomic analysis of the causative agents of coccidiosis in chickens.</title>
        <authorList>
            <person name="Reid A.J."/>
            <person name="Blake D."/>
            <person name="Billington K."/>
            <person name="Browne H."/>
            <person name="Dunn M."/>
            <person name="Hung S."/>
            <person name="Kawahara F."/>
            <person name="Miranda-Saavedra D."/>
            <person name="Mourier T."/>
            <person name="Nagra H."/>
            <person name="Otto T.D."/>
            <person name="Rawlings N."/>
            <person name="Sanchez A."/>
            <person name="Sanders M."/>
            <person name="Subramaniam C."/>
            <person name="Tay Y."/>
            <person name="Dear P."/>
            <person name="Doerig C."/>
            <person name="Gruber A."/>
            <person name="Parkinson J."/>
            <person name="Shirley M."/>
            <person name="Wan K.L."/>
            <person name="Berriman M."/>
            <person name="Tomley F."/>
            <person name="Pain A."/>
        </authorList>
    </citation>
    <scope>NUCLEOTIDE SEQUENCE [LARGE SCALE GENOMIC DNA]</scope>
    <source>
        <strain evidence="2">Weybridge</strain>
    </source>
</reference>